<evidence type="ECO:0000256" key="4">
    <source>
        <dbReference type="ARBA" id="ARBA00022519"/>
    </source>
</evidence>
<dbReference type="PANTHER" id="PTHR35011">
    <property type="entry name" value="2,3-DIKETO-L-GULONATE TRAP TRANSPORTER SMALL PERMEASE PROTEIN YIAM"/>
    <property type="match status" value="1"/>
</dbReference>
<evidence type="ECO:0000256" key="3">
    <source>
        <dbReference type="ARBA" id="ARBA00022475"/>
    </source>
</evidence>
<evidence type="ECO:0000259" key="9">
    <source>
        <dbReference type="Pfam" id="PF04290"/>
    </source>
</evidence>
<keyword evidence="5 8" id="KW-0812">Transmembrane</keyword>
<proteinExistence type="predicted"/>
<keyword evidence="4" id="KW-0997">Cell inner membrane</keyword>
<feature type="transmembrane region" description="Helical" evidence="8">
    <location>
        <begin position="47"/>
        <end position="65"/>
    </location>
</feature>
<comment type="subcellular location">
    <subcellularLocation>
        <location evidence="1">Cell inner membrane</location>
        <topology evidence="1">Multi-pass membrane protein</topology>
    </subcellularLocation>
</comment>
<keyword evidence="2" id="KW-0813">Transport</keyword>
<protein>
    <recommendedName>
        <fullName evidence="9">Tripartite ATP-independent periplasmic transporters DctQ component domain-containing protein</fullName>
    </recommendedName>
</protein>
<feature type="transmembrane region" description="Helical" evidence="8">
    <location>
        <begin position="130"/>
        <end position="151"/>
    </location>
</feature>
<dbReference type="InterPro" id="IPR007387">
    <property type="entry name" value="TRAP_DctQ"/>
</dbReference>
<sequence length="171" mass="18829">MKNFHTKLMQTLEDLISLCLLAVFGITVMLVVLRYFFNTSITGANEIVIILFIYSTAIGAAIALGKNEHISITVFADMLPLRFVKTLQIVQLSLIATINAVLFWYCFQWIDITGGYTMPITGLPRAVAQLSIPIGCGIAIIFCVNSLISVFRNDIYPASTLSSDSIKNNNS</sequence>
<evidence type="ECO:0000256" key="1">
    <source>
        <dbReference type="ARBA" id="ARBA00004429"/>
    </source>
</evidence>
<dbReference type="InterPro" id="IPR055348">
    <property type="entry name" value="DctQ"/>
</dbReference>
<evidence type="ECO:0000256" key="6">
    <source>
        <dbReference type="ARBA" id="ARBA00022989"/>
    </source>
</evidence>
<feature type="transmembrane region" description="Helical" evidence="8">
    <location>
        <begin position="86"/>
        <end position="110"/>
    </location>
</feature>
<accession>A0A381Q6P8</accession>
<feature type="transmembrane region" description="Helical" evidence="8">
    <location>
        <begin position="12"/>
        <end position="35"/>
    </location>
</feature>
<keyword evidence="6 8" id="KW-1133">Transmembrane helix</keyword>
<evidence type="ECO:0000256" key="7">
    <source>
        <dbReference type="ARBA" id="ARBA00023136"/>
    </source>
</evidence>
<dbReference type="GO" id="GO:0015740">
    <property type="term" value="P:C4-dicarboxylate transport"/>
    <property type="evidence" value="ECO:0007669"/>
    <property type="project" value="TreeGrafter"/>
</dbReference>
<organism evidence="10">
    <name type="scientific">marine metagenome</name>
    <dbReference type="NCBI Taxonomy" id="408172"/>
    <lineage>
        <taxon>unclassified sequences</taxon>
        <taxon>metagenomes</taxon>
        <taxon>ecological metagenomes</taxon>
    </lineage>
</organism>
<keyword evidence="3" id="KW-1003">Cell membrane</keyword>
<feature type="domain" description="Tripartite ATP-independent periplasmic transporters DctQ component" evidence="9">
    <location>
        <begin position="24"/>
        <end position="152"/>
    </location>
</feature>
<evidence type="ECO:0000256" key="5">
    <source>
        <dbReference type="ARBA" id="ARBA00022692"/>
    </source>
</evidence>
<dbReference type="GO" id="GO:0022857">
    <property type="term" value="F:transmembrane transporter activity"/>
    <property type="evidence" value="ECO:0007669"/>
    <property type="project" value="TreeGrafter"/>
</dbReference>
<evidence type="ECO:0000256" key="2">
    <source>
        <dbReference type="ARBA" id="ARBA00022448"/>
    </source>
</evidence>
<dbReference type="EMBL" id="UINC01001174">
    <property type="protein sequence ID" value="SUZ73303.1"/>
    <property type="molecule type" value="Genomic_DNA"/>
</dbReference>
<name>A0A381Q6P8_9ZZZZ</name>
<keyword evidence="7 8" id="KW-0472">Membrane</keyword>
<dbReference type="AlphaFoldDB" id="A0A381Q6P8"/>
<gene>
    <name evidence="10" type="ORF">METZ01_LOCUS26157</name>
</gene>
<evidence type="ECO:0000313" key="10">
    <source>
        <dbReference type="EMBL" id="SUZ73303.1"/>
    </source>
</evidence>
<reference evidence="10" key="1">
    <citation type="submission" date="2018-05" db="EMBL/GenBank/DDBJ databases">
        <authorList>
            <person name="Lanie J.A."/>
            <person name="Ng W.-L."/>
            <person name="Kazmierczak K.M."/>
            <person name="Andrzejewski T.M."/>
            <person name="Davidsen T.M."/>
            <person name="Wayne K.J."/>
            <person name="Tettelin H."/>
            <person name="Glass J.I."/>
            <person name="Rusch D."/>
            <person name="Podicherti R."/>
            <person name="Tsui H.-C.T."/>
            <person name="Winkler M.E."/>
        </authorList>
    </citation>
    <scope>NUCLEOTIDE SEQUENCE</scope>
</reference>
<dbReference type="Pfam" id="PF04290">
    <property type="entry name" value="DctQ"/>
    <property type="match status" value="1"/>
</dbReference>
<evidence type="ECO:0000256" key="8">
    <source>
        <dbReference type="SAM" id="Phobius"/>
    </source>
</evidence>
<dbReference type="PANTHER" id="PTHR35011:SF2">
    <property type="entry name" value="2,3-DIKETO-L-GULONATE TRAP TRANSPORTER SMALL PERMEASE PROTEIN YIAM"/>
    <property type="match status" value="1"/>
</dbReference>
<dbReference type="GO" id="GO:0005886">
    <property type="term" value="C:plasma membrane"/>
    <property type="evidence" value="ECO:0007669"/>
    <property type="project" value="UniProtKB-SubCell"/>
</dbReference>